<protein>
    <submittedName>
        <fullName evidence="2">Uncharacterized protein</fullName>
    </submittedName>
</protein>
<dbReference type="Proteomes" id="UP000821853">
    <property type="component" value="Unassembled WGS sequence"/>
</dbReference>
<evidence type="ECO:0000256" key="1">
    <source>
        <dbReference type="SAM" id="SignalP"/>
    </source>
</evidence>
<name>A0A9J6FFY6_HAELO</name>
<gene>
    <name evidence="2" type="ORF">HPB48_019982</name>
</gene>
<dbReference type="AlphaFoldDB" id="A0A9J6FFY6"/>
<keyword evidence="1" id="KW-0732">Signal</keyword>
<organism evidence="2 3">
    <name type="scientific">Haemaphysalis longicornis</name>
    <name type="common">Bush tick</name>
    <dbReference type="NCBI Taxonomy" id="44386"/>
    <lineage>
        <taxon>Eukaryota</taxon>
        <taxon>Metazoa</taxon>
        <taxon>Ecdysozoa</taxon>
        <taxon>Arthropoda</taxon>
        <taxon>Chelicerata</taxon>
        <taxon>Arachnida</taxon>
        <taxon>Acari</taxon>
        <taxon>Parasitiformes</taxon>
        <taxon>Ixodida</taxon>
        <taxon>Ixodoidea</taxon>
        <taxon>Ixodidae</taxon>
        <taxon>Haemaphysalinae</taxon>
        <taxon>Haemaphysalis</taxon>
    </lineage>
</organism>
<keyword evidence="3" id="KW-1185">Reference proteome</keyword>
<evidence type="ECO:0000313" key="3">
    <source>
        <dbReference type="Proteomes" id="UP000821853"/>
    </source>
</evidence>
<dbReference type="VEuPathDB" id="VectorBase:HLOH_041961"/>
<dbReference type="EMBL" id="JABSTR010000003">
    <property type="protein sequence ID" value="KAH9365230.1"/>
    <property type="molecule type" value="Genomic_DNA"/>
</dbReference>
<reference evidence="2 3" key="1">
    <citation type="journal article" date="2020" name="Cell">
        <title>Large-Scale Comparative Analyses of Tick Genomes Elucidate Their Genetic Diversity and Vector Capacities.</title>
        <authorList>
            <consortium name="Tick Genome and Microbiome Consortium (TIGMIC)"/>
            <person name="Jia N."/>
            <person name="Wang J."/>
            <person name="Shi W."/>
            <person name="Du L."/>
            <person name="Sun Y."/>
            <person name="Zhan W."/>
            <person name="Jiang J.F."/>
            <person name="Wang Q."/>
            <person name="Zhang B."/>
            <person name="Ji P."/>
            <person name="Bell-Sakyi L."/>
            <person name="Cui X.M."/>
            <person name="Yuan T.T."/>
            <person name="Jiang B.G."/>
            <person name="Yang W.F."/>
            <person name="Lam T.T."/>
            <person name="Chang Q.C."/>
            <person name="Ding S.J."/>
            <person name="Wang X.J."/>
            <person name="Zhu J.G."/>
            <person name="Ruan X.D."/>
            <person name="Zhao L."/>
            <person name="Wei J.T."/>
            <person name="Ye R.Z."/>
            <person name="Que T.C."/>
            <person name="Du C.H."/>
            <person name="Zhou Y.H."/>
            <person name="Cheng J.X."/>
            <person name="Dai P.F."/>
            <person name="Guo W.B."/>
            <person name="Han X.H."/>
            <person name="Huang E.J."/>
            <person name="Li L.F."/>
            <person name="Wei W."/>
            <person name="Gao Y.C."/>
            <person name="Liu J.Z."/>
            <person name="Shao H.Z."/>
            <person name="Wang X."/>
            <person name="Wang C.C."/>
            <person name="Yang T.C."/>
            <person name="Huo Q.B."/>
            <person name="Li W."/>
            <person name="Chen H.Y."/>
            <person name="Chen S.E."/>
            <person name="Zhou L.G."/>
            <person name="Ni X.B."/>
            <person name="Tian J.H."/>
            <person name="Sheng Y."/>
            <person name="Liu T."/>
            <person name="Pan Y.S."/>
            <person name="Xia L.Y."/>
            <person name="Li J."/>
            <person name="Zhao F."/>
            <person name="Cao W.C."/>
        </authorList>
    </citation>
    <scope>NUCLEOTIDE SEQUENCE [LARGE SCALE GENOMIC DNA]</scope>
    <source>
        <strain evidence="2">HaeL-2018</strain>
    </source>
</reference>
<accession>A0A9J6FFY6</accession>
<evidence type="ECO:0000313" key="2">
    <source>
        <dbReference type="EMBL" id="KAH9365230.1"/>
    </source>
</evidence>
<sequence>MLLLAVLKRLRVPLLSSDCSDRSPEGVWVPGGIREDGVVLEVRPLSKGGSLGHVIPFRASARDWLRDTSLDVVPGSDHAQHFYLFTQLFPVQL</sequence>
<comment type="caution">
    <text evidence="2">The sequence shown here is derived from an EMBL/GenBank/DDBJ whole genome shotgun (WGS) entry which is preliminary data.</text>
</comment>
<proteinExistence type="predicted"/>
<feature type="signal peptide" evidence="1">
    <location>
        <begin position="1"/>
        <end position="17"/>
    </location>
</feature>
<feature type="chain" id="PRO_5039942444" evidence="1">
    <location>
        <begin position="18"/>
        <end position="93"/>
    </location>
</feature>